<dbReference type="GeneID" id="120045571"/>
<proteinExistence type="predicted"/>
<organism evidence="2 3">
    <name type="scientific">Salvelinus namaycush</name>
    <name type="common">Lake trout</name>
    <name type="synonym">Salmo namaycush</name>
    <dbReference type="NCBI Taxonomy" id="8040"/>
    <lineage>
        <taxon>Eukaryota</taxon>
        <taxon>Metazoa</taxon>
        <taxon>Chordata</taxon>
        <taxon>Craniata</taxon>
        <taxon>Vertebrata</taxon>
        <taxon>Euteleostomi</taxon>
        <taxon>Actinopterygii</taxon>
        <taxon>Neopterygii</taxon>
        <taxon>Teleostei</taxon>
        <taxon>Protacanthopterygii</taxon>
        <taxon>Salmoniformes</taxon>
        <taxon>Salmonidae</taxon>
        <taxon>Salmoninae</taxon>
        <taxon>Salvelinus</taxon>
    </lineage>
</organism>
<accession>A0A8U0QMA0</accession>
<protein>
    <submittedName>
        <fullName evidence="3">PiggyBac transposable element-derived protein 4-like</fullName>
    </submittedName>
</protein>
<dbReference type="Pfam" id="PF13842">
    <property type="entry name" value="zf-Tnp_2"/>
    <property type="match status" value="1"/>
</dbReference>
<dbReference type="AlphaFoldDB" id="A0A8U0QMA0"/>
<evidence type="ECO:0000259" key="1">
    <source>
        <dbReference type="Pfam" id="PF13842"/>
    </source>
</evidence>
<dbReference type="PANTHER" id="PTHR46599:SF3">
    <property type="entry name" value="PIGGYBAC TRANSPOSABLE ELEMENT-DERIVED PROTEIN 4"/>
    <property type="match status" value="1"/>
</dbReference>
<dbReference type="PANTHER" id="PTHR46599">
    <property type="entry name" value="PIGGYBAC TRANSPOSABLE ELEMENT-DERIVED PROTEIN 4"/>
    <property type="match status" value="1"/>
</dbReference>
<dbReference type="InterPro" id="IPR032718">
    <property type="entry name" value="PGBD4_Znf_C"/>
</dbReference>
<name>A0A8U0QMA0_SALNM</name>
<dbReference type="Proteomes" id="UP000808372">
    <property type="component" value="Chromosome 4"/>
</dbReference>
<dbReference type="RefSeq" id="XP_038846403.1">
    <property type="nucleotide sequence ID" value="XM_038990475.1"/>
</dbReference>
<keyword evidence="2" id="KW-1185">Reference proteome</keyword>
<dbReference type="KEGG" id="snh:120045571"/>
<evidence type="ECO:0000313" key="3">
    <source>
        <dbReference type="RefSeq" id="XP_038846403.1"/>
    </source>
</evidence>
<gene>
    <name evidence="3" type="primary">LOC120045571</name>
</gene>
<evidence type="ECO:0000313" key="2">
    <source>
        <dbReference type="Proteomes" id="UP000808372"/>
    </source>
</evidence>
<reference evidence="3" key="1">
    <citation type="submission" date="2025-08" db="UniProtKB">
        <authorList>
            <consortium name="RefSeq"/>
        </authorList>
    </citation>
    <scope>IDENTIFICATION</scope>
    <source>
        <tissue evidence="3">White muscle</tissue>
    </source>
</reference>
<feature type="domain" description="PiggyBac transposable element-derived protein 4 C-terminal zinc-finger" evidence="1">
    <location>
        <begin position="120"/>
        <end position="156"/>
    </location>
</feature>
<sequence>MSATGKVDHLMEERKIKPDCVLDYNLKMGTVDKVDMINSFVECAQKTTKYYNNLFFHVIDTAALNGHIVHCQLTGKVITYQKYRENLMRELLEEHHTPRRSSTRCRPAADNPLRLTAQNCHCKVCLSGTKRRKQRRLTKYMCLACDTPLCISPCFGNTICSSTIEYICSNY</sequence>